<sequence>MKREPIVDSASLQSSTLKTEASGHGEFSNPPLRFEGWALLGGCSPPNINRSLFNPKHQGEIVEILKNLRGIVNYDDNKSRGEGLVGYGKKREKLALQNIVEERRHGSRLYSFRRGS</sequence>
<proteinExistence type="predicted"/>
<organism evidence="2 3">
    <name type="scientific">Brassica cretica</name>
    <name type="common">Mustard</name>
    <dbReference type="NCBI Taxonomy" id="69181"/>
    <lineage>
        <taxon>Eukaryota</taxon>
        <taxon>Viridiplantae</taxon>
        <taxon>Streptophyta</taxon>
        <taxon>Embryophyta</taxon>
        <taxon>Tracheophyta</taxon>
        <taxon>Spermatophyta</taxon>
        <taxon>Magnoliopsida</taxon>
        <taxon>eudicotyledons</taxon>
        <taxon>Gunneridae</taxon>
        <taxon>Pentapetalae</taxon>
        <taxon>rosids</taxon>
        <taxon>malvids</taxon>
        <taxon>Brassicales</taxon>
        <taxon>Brassicaceae</taxon>
        <taxon>Brassiceae</taxon>
        <taxon>Brassica</taxon>
    </lineage>
</organism>
<evidence type="ECO:0000256" key="1">
    <source>
        <dbReference type="SAM" id="MobiDB-lite"/>
    </source>
</evidence>
<evidence type="ECO:0000313" key="3">
    <source>
        <dbReference type="Proteomes" id="UP000266723"/>
    </source>
</evidence>
<gene>
    <name evidence="2" type="ORF">DY000_02047959</name>
</gene>
<keyword evidence="3" id="KW-1185">Reference proteome</keyword>
<feature type="region of interest" description="Disordered" evidence="1">
    <location>
        <begin position="1"/>
        <end position="27"/>
    </location>
</feature>
<name>A0ABQ7F2D8_BRACR</name>
<comment type="caution">
    <text evidence="2">The sequence shown here is derived from an EMBL/GenBank/DDBJ whole genome shotgun (WGS) entry which is preliminary data.</text>
</comment>
<evidence type="ECO:0000313" key="2">
    <source>
        <dbReference type="EMBL" id="KAF3609214.1"/>
    </source>
</evidence>
<reference evidence="2 3" key="1">
    <citation type="journal article" date="2020" name="BMC Genomics">
        <title>Intraspecific diversification of the crop wild relative Brassica cretica Lam. using demographic model selection.</title>
        <authorList>
            <person name="Kioukis A."/>
            <person name="Michalopoulou V.A."/>
            <person name="Briers L."/>
            <person name="Pirintsos S."/>
            <person name="Studholme D.J."/>
            <person name="Pavlidis P."/>
            <person name="Sarris P.F."/>
        </authorList>
    </citation>
    <scope>NUCLEOTIDE SEQUENCE [LARGE SCALE GENOMIC DNA]</scope>
    <source>
        <strain evidence="3">cv. PFS-1207/04</strain>
    </source>
</reference>
<protein>
    <submittedName>
        <fullName evidence="2">Uncharacterized protein</fullName>
    </submittedName>
</protein>
<feature type="compositionally biased region" description="Polar residues" evidence="1">
    <location>
        <begin position="10"/>
        <end position="19"/>
    </location>
</feature>
<accession>A0ABQ7F2D8</accession>
<dbReference type="Proteomes" id="UP000266723">
    <property type="component" value="Unassembled WGS sequence"/>
</dbReference>
<dbReference type="EMBL" id="QGKV02000297">
    <property type="protein sequence ID" value="KAF3609214.1"/>
    <property type="molecule type" value="Genomic_DNA"/>
</dbReference>